<keyword evidence="3" id="KW-1003">Cell membrane</keyword>
<feature type="region of interest" description="Disordered" evidence="15">
    <location>
        <begin position="773"/>
        <end position="805"/>
    </location>
</feature>
<evidence type="ECO:0000256" key="8">
    <source>
        <dbReference type="ARBA" id="ARBA00023040"/>
    </source>
</evidence>
<dbReference type="PROSITE" id="PS51450">
    <property type="entry name" value="LRR"/>
    <property type="match status" value="1"/>
</dbReference>
<dbReference type="GO" id="GO:0009755">
    <property type="term" value="P:hormone-mediated signaling pathway"/>
    <property type="evidence" value="ECO:0007669"/>
    <property type="project" value="TreeGrafter"/>
</dbReference>
<comment type="similarity">
    <text evidence="2 14">Belongs to the G-protein coupled receptor 1 family.</text>
</comment>
<feature type="transmembrane region" description="Helical" evidence="16">
    <location>
        <begin position="654"/>
        <end position="679"/>
    </location>
</feature>
<evidence type="ECO:0000313" key="18">
    <source>
        <dbReference type="EnsemblMetazoa" id="SCAU013308-PA"/>
    </source>
</evidence>
<name>A0A1I8Q2N1_STOCA</name>
<evidence type="ECO:0000256" key="7">
    <source>
        <dbReference type="ARBA" id="ARBA00022989"/>
    </source>
</evidence>
<dbReference type="PROSITE" id="PS01209">
    <property type="entry name" value="LDLRA_1"/>
    <property type="match status" value="1"/>
</dbReference>
<dbReference type="PANTHER" id="PTHR24372">
    <property type="entry name" value="GLYCOPROTEIN HORMONE RECEPTOR"/>
    <property type="match status" value="1"/>
</dbReference>
<keyword evidence="7 16" id="KW-1133">Transmembrane helix</keyword>
<dbReference type="CDD" id="cd00112">
    <property type="entry name" value="LDLa"/>
    <property type="match status" value="1"/>
</dbReference>
<keyword evidence="19" id="KW-1185">Reference proteome</keyword>
<dbReference type="PRINTS" id="PR00237">
    <property type="entry name" value="GPCRRHODOPSN"/>
</dbReference>
<dbReference type="PROSITE" id="PS50262">
    <property type="entry name" value="G_PROTEIN_RECEP_F1_2"/>
    <property type="match status" value="1"/>
</dbReference>
<keyword evidence="9 16" id="KW-0472">Membrane</keyword>
<dbReference type="Gene3D" id="3.80.10.10">
    <property type="entry name" value="Ribonuclease Inhibitor"/>
    <property type="match status" value="2"/>
</dbReference>
<dbReference type="SUPFAM" id="SSF52058">
    <property type="entry name" value="L domain-like"/>
    <property type="match status" value="1"/>
</dbReference>
<feature type="transmembrane region" description="Helical" evidence="16">
    <location>
        <begin position="699"/>
        <end position="724"/>
    </location>
</feature>
<evidence type="ECO:0000256" key="16">
    <source>
        <dbReference type="SAM" id="Phobius"/>
    </source>
</evidence>
<proteinExistence type="inferred from homology"/>
<comment type="subcellular location">
    <subcellularLocation>
        <location evidence="1">Cell membrane</location>
        <topology evidence="1">Multi-pass membrane protein</topology>
    </subcellularLocation>
</comment>
<keyword evidence="8 14" id="KW-0297">G-protein coupled receptor</keyword>
<dbReference type="InterPro" id="IPR002172">
    <property type="entry name" value="LDrepeatLR_classA_rpt"/>
</dbReference>
<keyword evidence="6" id="KW-0677">Repeat</keyword>
<dbReference type="GO" id="GO:0005886">
    <property type="term" value="C:plasma membrane"/>
    <property type="evidence" value="ECO:0007669"/>
    <property type="project" value="UniProtKB-SubCell"/>
</dbReference>
<evidence type="ECO:0000259" key="17">
    <source>
        <dbReference type="PROSITE" id="PS50262"/>
    </source>
</evidence>
<feature type="transmembrane region" description="Helical" evidence="16">
    <location>
        <begin position="7"/>
        <end position="29"/>
    </location>
</feature>
<keyword evidence="4" id="KW-0433">Leucine-rich repeat</keyword>
<reference evidence="19" key="1">
    <citation type="submission" date="2015-05" db="EMBL/GenBank/DDBJ databases">
        <authorList>
            <person name="Wilson R.K."/>
            <person name="Warren W.C."/>
            <person name="Olafson P."/>
        </authorList>
    </citation>
    <scope>NUCLEOTIDE SEQUENCE [LARGE SCALE GENOMIC DNA]</scope>
    <source>
        <strain evidence="19">USDA</strain>
    </source>
</reference>
<dbReference type="FunFam" id="1.20.1070.10:FF:000023">
    <property type="entry name" value="Relaxin family peptide receptor 1"/>
    <property type="match status" value="1"/>
</dbReference>
<dbReference type="InterPro" id="IPR017452">
    <property type="entry name" value="GPCR_Rhodpsn_7TM"/>
</dbReference>
<dbReference type="KEGG" id="scac:106081889"/>
<dbReference type="Gene3D" id="4.10.400.10">
    <property type="entry name" value="Low-density Lipoprotein Receptor"/>
    <property type="match status" value="1"/>
</dbReference>
<dbReference type="PROSITE" id="PS00237">
    <property type="entry name" value="G_PROTEIN_RECEP_F1_1"/>
    <property type="match status" value="1"/>
</dbReference>
<protein>
    <recommendedName>
        <fullName evidence="17">G-protein coupled receptors family 1 profile domain-containing protein</fullName>
    </recommendedName>
</protein>
<dbReference type="CDD" id="cd15137">
    <property type="entry name" value="7tmA_Relaxin_R"/>
    <property type="match status" value="1"/>
</dbReference>
<evidence type="ECO:0000256" key="1">
    <source>
        <dbReference type="ARBA" id="ARBA00004651"/>
    </source>
</evidence>
<dbReference type="SMART" id="SM00369">
    <property type="entry name" value="LRR_TYP"/>
    <property type="match status" value="7"/>
</dbReference>
<dbReference type="SUPFAM" id="SSF81321">
    <property type="entry name" value="Family A G protein-coupled receptor-like"/>
    <property type="match status" value="1"/>
</dbReference>
<keyword evidence="5 14" id="KW-0812">Transmembrane</keyword>
<dbReference type="STRING" id="35570.A0A1I8Q2N1"/>
<dbReference type="PANTHER" id="PTHR24372:SF80">
    <property type="entry name" value="FI21465P1-RELATED"/>
    <property type="match status" value="1"/>
</dbReference>
<evidence type="ECO:0000256" key="6">
    <source>
        <dbReference type="ARBA" id="ARBA00022737"/>
    </source>
</evidence>
<dbReference type="InterPro" id="IPR003591">
    <property type="entry name" value="Leu-rich_rpt_typical-subtyp"/>
</dbReference>
<feature type="transmembrane region" description="Helical" evidence="16">
    <location>
        <begin position="553"/>
        <end position="580"/>
    </location>
</feature>
<dbReference type="EnsemblMetazoa" id="SCAU013308-RA">
    <property type="protein sequence ID" value="SCAU013308-PA"/>
    <property type="gene ID" value="SCAU013308"/>
</dbReference>
<accession>A0A1I8Q2N1</accession>
<feature type="compositionally biased region" description="Polar residues" evidence="15">
    <location>
        <begin position="779"/>
        <end position="793"/>
    </location>
</feature>
<dbReference type="Pfam" id="PF00057">
    <property type="entry name" value="Ldl_recept_a"/>
    <property type="match status" value="1"/>
</dbReference>
<dbReference type="SUPFAM" id="SSF57424">
    <property type="entry name" value="LDL receptor-like module"/>
    <property type="match status" value="1"/>
</dbReference>
<dbReference type="PROSITE" id="PS50068">
    <property type="entry name" value="LDLRA_2"/>
    <property type="match status" value="1"/>
</dbReference>
<dbReference type="InterPro" id="IPR036055">
    <property type="entry name" value="LDL_receptor-like_sf"/>
</dbReference>
<evidence type="ECO:0000256" key="2">
    <source>
        <dbReference type="ARBA" id="ARBA00010663"/>
    </source>
</evidence>
<evidence type="ECO:0000256" key="9">
    <source>
        <dbReference type="ARBA" id="ARBA00023136"/>
    </source>
</evidence>
<dbReference type="InterPro" id="IPR032675">
    <property type="entry name" value="LRR_dom_sf"/>
</dbReference>
<reference evidence="18" key="2">
    <citation type="submission" date="2020-05" db="UniProtKB">
        <authorList>
            <consortium name="EnsemblMetazoa"/>
        </authorList>
    </citation>
    <scope>IDENTIFICATION</scope>
    <source>
        <strain evidence="18">USDA</strain>
    </source>
</reference>
<dbReference type="Proteomes" id="UP000095300">
    <property type="component" value="Unassembled WGS sequence"/>
</dbReference>
<dbReference type="InterPro" id="IPR001611">
    <property type="entry name" value="Leu-rich_rpt"/>
</dbReference>
<evidence type="ECO:0000256" key="5">
    <source>
        <dbReference type="ARBA" id="ARBA00022692"/>
    </source>
</evidence>
<feature type="transmembrane region" description="Helical" evidence="16">
    <location>
        <begin position="730"/>
        <end position="750"/>
    </location>
</feature>
<dbReference type="GO" id="GO:0007189">
    <property type="term" value="P:adenylate cyclase-activating G protein-coupled receptor signaling pathway"/>
    <property type="evidence" value="ECO:0007669"/>
    <property type="project" value="TreeGrafter"/>
</dbReference>
<evidence type="ECO:0000313" key="19">
    <source>
        <dbReference type="Proteomes" id="UP000095300"/>
    </source>
</evidence>
<organism evidence="18 19">
    <name type="scientific">Stomoxys calcitrans</name>
    <name type="common">Stable fly</name>
    <name type="synonym">Conops calcitrans</name>
    <dbReference type="NCBI Taxonomy" id="35570"/>
    <lineage>
        <taxon>Eukaryota</taxon>
        <taxon>Metazoa</taxon>
        <taxon>Ecdysozoa</taxon>
        <taxon>Arthropoda</taxon>
        <taxon>Hexapoda</taxon>
        <taxon>Insecta</taxon>
        <taxon>Pterygota</taxon>
        <taxon>Neoptera</taxon>
        <taxon>Endopterygota</taxon>
        <taxon>Diptera</taxon>
        <taxon>Brachycera</taxon>
        <taxon>Muscomorpha</taxon>
        <taxon>Muscoidea</taxon>
        <taxon>Muscidae</taxon>
        <taxon>Stomoxys</taxon>
    </lineage>
</organism>
<dbReference type="GO" id="GO:0008528">
    <property type="term" value="F:G protein-coupled peptide receptor activity"/>
    <property type="evidence" value="ECO:0007669"/>
    <property type="project" value="TreeGrafter"/>
</dbReference>
<gene>
    <name evidence="18" type="primary">106081889</name>
</gene>
<dbReference type="Pfam" id="PF13855">
    <property type="entry name" value="LRR_8"/>
    <property type="match status" value="2"/>
</dbReference>
<keyword evidence="10" id="KW-1015">Disulfide bond</keyword>
<keyword evidence="12 14" id="KW-0807">Transducer</keyword>
<dbReference type="SMART" id="SM00192">
    <property type="entry name" value="LDLa"/>
    <property type="match status" value="1"/>
</dbReference>
<evidence type="ECO:0000256" key="13">
    <source>
        <dbReference type="PROSITE-ProRule" id="PRU00124"/>
    </source>
</evidence>
<feature type="transmembrane region" description="Helical" evidence="16">
    <location>
        <begin position="601"/>
        <end position="623"/>
    </location>
</feature>
<evidence type="ECO:0000256" key="14">
    <source>
        <dbReference type="RuleBase" id="RU000688"/>
    </source>
</evidence>
<dbReference type="VEuPathDB" id="VectorBase:SCAU013308"/>
<feature type="domain" description="G-protein coupled receptors family 1 profile" evidence="17">
    <location>
        <begin position="494"/>
        <end position="750"/>
    </location>
</feature>
<feature type="transmembrane region" description="Helical" evidence="16">
    <location>
        <begin position="515"/>
        <end position="533"/>
    </location>
</feature>
<dbReference type="OrthoDB" id="6022531at2759"/>
<keyword evidence="11 14" id="KW-0675">Receptor</keyword>
<dbReference type="InterPro" id="IPR000276">
    <property type="entry name" value="GPCR_Rhodpsn"/>
</dbReference>
<comment type="caution">
    <text evidence="13">Lacks conserved residue(s) required for the propagation of feature annotation.</text>
</comment>
<dbReference type="Pfam" id="PF00001">
    <property type="entry name" value="7tm_1"/>
    <property type="match status" value="1"/>
</dbReference>
<dbReference type="AlphaFoldDB" id="A0A1I8Q2N1"/>
<dbReference type="InterPro" id="IPR023415">
    <property type="entry name" value="LDLR_class-A_CS"/>
</dbReference>
<dbReference type="Gene3D" id="1.20.1070.10">
    <property type="entry name" value="Rhodopsin 7-helix transmembrane proteins"/>
    <property type="match status" value="1"/>
</dbReference>
<evidence type="ECO:0000256" key="10">
    <source>
        <dbReference type="ARBA" id="ARBA00023157"/>
    </source>
</evidence>
<evidence type="ECO:0000256" key="12">
    <source>
        <dbReference type="ARBA" id="ARBA00023224"/>
    </source>
</evidence>
<dbReference type="EnsemblMetazoa" id="SCAU013308-RB">
    <property type="protein sequence ID" value="SCAU013308-PB"/>
    <property type="gene ID" value="SCAU013308"/>
</dbReference>
<feature type="transmembrane region" description="Helical" evidence="16">
    <location>
        <begin position="482"/>
        <end position="503"/>
    </location>
</feature>
<evidence type="ECO:0000256" key="4">
    <source>
        <dbReference type="ARBA" id="ARBA00022614"/>
    </source>
</evidence>
<evidence type="ECO:0000256" key="3">
    <source>
        <dbReference type="ARBA" id="ARBA00022475"/>
    </source>
</evidence>
<evidence type="ECO:0000256" key="15">
    <source>
        <dbReference type="SAM" id="MobiDB-lite"/>
    </source>
</evidence>
<sequence length="805" mass="92230">MVYGRSIAIGVFFLAIVCALSAIIFYLSLGPCPTGTFACDNGTLCVPQRQICDHRRDCLDGSDEHPVECGMLYGSKQMTDKIVRNAIERRRQKQQKQSAFDDEMGQANATVVTRADMEPSITQEDFNFNQTKTNLADEQHHGQQHEQQHQKHMVKYNNNSRRRNITALCEISTYPTKCICRLLTVLYCSSNATLTRIPKISDEVTTLFIVNNNITLHENAFASNTNLQTLKLKYNNIHSMPVDAFQNLSKLERLDIRYNTISTVPAGVFRGLNAVQWLFLSSNQLRTLPFKELSIDLPSLEWLVLSDNLLTLEGEIFPPMKKLFELYLDFNRIAYIGERTFTHLDNLHLLDLNGNVIAHIHPKAFWGLTNIRDIRLIGNPLLYLSAETFVQNYYLEALSLAYTPLKVDHSFLQFLNVSYLNLNGIKFESIEFEAIQSMPNLKYIVYDRFYFCSMTPNVRRCKPNTDGVSSFKDLLSKPVLRYSAWIMAVITITGNIMVLWGRFIYRDENKAVTMVIRNLALADILMGFYLLIIGMQDHRYRNVYHRVALDWITSWHCAAVGALAVSSSEVSMLILAFMSLERFLLIADPFRGHHHISVRNIFFALLTIWVMGVGIAVAPVILWHSSTKFYGTYSGTCFPLHIQEPYPLGWQYSAFMFLGVNLFLLIMIAFLYTALLVSIWRTRKATPLSLLDCEFAVRFFFIVLTDALCWAPIIVVKIWVFFNYNISDDIYAWLVVFILPLNSAVNPLLYTFTTPKYRNQVLMRGWKKITSRRRHHQEPSNGMATTIATGTEESSGKAIPLVFSK</sequence>
<evidence type="ECO:0000256" key="11">
    <source>
        <dbReference type="ARBA" id="ARBA00023170"/>
    </source>
</evidence>